<dbReference type="RefSeq" id="WP_069911309.1">
    <property type="nucleotide sequence ID" value="NZ_LAJE02000285.1"/>
</dbReference>
<name>A0A1E5XLE0_9HYPH</name>
<keyword evidence="2" id="KW-1185">Reference proteome</keyword>
<dbReference type="EMBL" id="LAJE02000285">
    <property type="protein sequence ID" value="OEO29399.1"/>
    <property type="molecule type" value="Genomic_DNA"/>
</dbReference>
<proteinExistence type="predicted"/>
<evidence type="ECO:0000313" key="1">
    <source>
        <dbReference type="EMBL" id="OEO29399.1"/>
    </source>
</evidence>
<dbReference type="AlphaFoldDB" id="A0A1E5XLE0"/>
<gene>
    <name evidence="1" type="ORF">VW23_025605</name>
</gene>
<accession>A0A1E5XLE0</accession>
<protein>
    <submittedName>
        <fullName evidence="1">Uncharacterized protein</fullName>
    </submittedName>
</protein>
<reference evidence="1 2" key="1">
    <citation type="journal article" date="2015" name="Genome Announc.">
        <title>Genome Assemblies of Three Soil-Associated Devosia species: D. insulae, D. limi, and D. soli.</title>
        <authorList>
            <person name="Hassan Y.I."/>
            <person name="Lepp D."/>
            <person name="Zhou T."/>
        </authorList>
    </citation>
    <scope>NUCLEOTIDE SEQUENCE [LARGE SCALE GENOMIC DNA]</scope>
    <source>
        <strain evidence="1 2">DS-56</strain>
    </source>
</reference>
<sequence length="174" mass="19358">MAFNVRKRGKLTYYYEGDRPVLSALVTEEQADGDLKIHFAGLTGGYSAKGILGLSELVSMDPHQEVALVFRCWEKWLVEAGICSSLQDIDFIEVYAFGAQPKTPNILADPAGYAAEQDRLRKAYAEAYSSFFADNLPENGVPCRFTVHLIDFPDKAASYEFYSTALLQRALQKG</sequence>
<comment type="caution">
    <text evidence="1">The sequence shown here is derived from an EMBL/GenBank/DDBJ whole genome shotgun (WGS) entry which is preliminary data.</text>
</comment>
<organism evidence="1 2">
    <name type="scientific">Devosia insulae DS-56</name>
    <dbReference type="NCBI Taxonomy" id="1116389"/>
    <lineage>
        <taxon>Bacteria</taxon>
        <taxon>Pseudomonadati</taxon>
        <taxon>Pseudomonadota</taxon>
        <taxon>Alphaproteobacteria</taxon>
        <taxon>Hyphomicrobiales</taxon>
        <taxon>Devosiaceae</taxon>
        <taxon>Devosia</taxon>
    </lineage>
</organism>
<dbReference type="Proteomes" id="UP000095463">
    <property type="component" value="Unassembled WGS sequence"/>
</dbReference>
<evidence type="ECO:0000313" key="2">
    <source>
        <dbReference type="Proteomes" id="UP000095463"/>
    </source>
</evidence>
<dbReference type="OrthoDB" id="7945539at2"/>